<protein>
    <submittedName>
        <fullName evidence="2">Secreted phage protein</fullName>
    </submittedName>
</protein>
<feature type="signal peptide" evidence="1">
    <location>
        <begin position="1"/>
        <end position="22"/>
    </location>
</feature>
<dbReference type="AlphaFoldDB" id="A0A922NUC2"/>
<comment type="caution">
    <text evidence="2">The sequence shown here is derived from an EMBL/GenBank/DDBJ whole genome shotgun (WGS) entry which is preliminary data.</text>
</comment>
<name>A0A922NUC2_9STRE</name>
<dbReference type="Proteomes" id="UP000028704">
    <property type="component" value="Unassembled WGS sequence"/>
</dbReference>
<dbReference type="EMBL" id="AWEX01000061">
    <property type="protein sequence ID" value="KED04178.1"/>
    <property type="molecule type" value="Genomic_DNA"/>
</dbReference>
<keyword evidence="1" id="KW-0732">Signal</keyword>
<dbReference type="RefSeq" id="WP_037580655.1">
    <property type="nucleotide sequence ID" value="NZ_AWEX01000061.1"/>
</dbReference>
<organism evidence="2 3">
    <name type="scientific">Streptococcus equi subsp. ruminatorum CECT 5772</name>
    <dbReference type="NCBI Taxonomy" id="1051981"/>
    <lineage>
        <taxon>Bacteria</taxon>
        <taxon>Bacillati</taxon>
        <taxon>Bacillota</taxon>
        <taxon>Bacilli</taxon>
        <taxon>Lactobacillales</taxon>
        <taxon>Streptococcaceae</taxon>
        <taxon>Streptococcus</taxon>
    </lineage>
</organism>
<evidence type="ECO:0000313" key="2">
    <source>
        <dbReference type="EMBL" id="KED04178.1"/>
    </source>
</evidence>
<evidence type="ECO:0000313" key="3">
    <source>
        <dbReference type="Proteomes" id="UP000028704"/>
    </source>
</evidence>
<proteinExistence type="predicted"/>
<evidence type="ECO:0000256" key="1">
    <source>
        <dbReference type="SAM" id="SignalP"/>
    </source>
</evidence>
<feature type="chain" id="PRO_5037802118" evidence="1">
    <location>
        <begin position="23"/>
        <end position="124"/>
    </location>
</feature>
<sequence>MKKKLMLAVTLLTVSVATNVKAEVYGNQRIWGFRTDWQQGRDFGAKPIHKGDNEIKVKTAPEAVLTVYEWKNNKWELIKDEVRNGGTYSHETYREEGGSNEQIPRRVLSGGDGLITFPLKKMFS</sequence>
<accession>A0A922NUC2</accession>
<gene>
    <name evidence="2" type="ORF">CECT5772_06793</name>
</gene>
<reference evidence="2 3" key="1">
    <citation type="journal article" date="2014" name="Int. J. Syst. Evol. Microbiol.">
        <title>Phylogenomics and the dynamic genome evolution of the genus Streptococcus.</title>
        <authorList>
            <consortium name="The Broad Institute Genome Sequencing Platform"/>
            <person name="Richards V.P."/>
            <person name="Palmer S.R."/>
            <person name="Pavinski Bitar P.D."/>
            <person name="Qin X."/>
            <person name="Weinstock G.M."/>
            <person name="Highlander S.K."/>
            <person name="Town C.D."/>
            <person name="Burne R.A."/>
            <person name="Stanhope M.J."/>
        </authorList>
    </citation>
    <scope>NUCLEOTIDE SEQUENCE [LARGE SCALE GENOMIC DNA]</scope>
    <source>
        <strain evidence="2 3">CECT 5772</strain>
    </source>
</reference>